<accession>A0A285MWB3</accession>
<evidence type="ECO:0000313" key="1">
    <source>
        <dbReference type="EMBL" id="SNZ01474.1"/>
    </source>
</evidence>
<evidence type="ECO:0000313" key="2">
    <source>
        <dbReference type="Proteomes" id="UP000219048"/>
    </source>
</evidence>
<gene>
    <name evidence="1" type="ORF">SAMN06265377_3314</name>
</gene>
<protein>
    <recommendedName>
        <fullName evidence="3">DUF4907 domain-containing protein</fullName>
    </recommendedName>
</protein>
<dbReference type="EMBL" id="OBEH01000006">
    <property type="protein sequence ID" value="SNZ01474.1"/>
    <property type="molecule type" value="Genomic_DNA"/>
</dbReference>
<name>A0A285MWB3_9FLAO</name>
<dbReference type="AlphaFoldDB" id="A0A285MWB3"/>
<dbReference type="RefSeq" id="WP_097046931.1">
    <property type="nucleotide sequence ID" value="NZ_OBEH01000006.1"/>
</dbReference>
<sequence>MIKFSRILVIVVFTICIWIALPKDSFSDMNHKRLPVRSKIIEVGQGYGYEIWIGEKLLVKQEFIPAINGEITFKTPEEARKVANLITKKLLERSNPEISVEELVSLNILTLKH</sequence>
<evidence type="ECO:0008006" key="3">
    <source>
        <dbReference type="Google" id="ProtNLM"/>
    </source>
</evidence>
<proteinExistence type="predicted"/>
<keyword evidence="2" id="KW-1185">Reference proteome</keyword>
<dbReference type="OrthoDB" id="674043at2"/>
<dbReference type="InterPro" id="IPR032593">
    <property type="entry name" value="DUF4907"/>
</dbReference>
<organism evidence="1 2">
    <name type="scientific">Flagellimonas pacifica</name>
    <dbReference type="NCBI Taxonomy" id="1247520"/>
    <lineage>
        <taxon>Bacteria</taxon>
        <taxon>Pseudomonadati</taxon>
        <taxon>Bacteroidota</taxon>
        <taxon>Flavobacteriia</taxon>
        <taxon>Flavobacteriales</taxon>
        <taxon>Flavobacteriaceae</taxon>
        <taxon>Flagellimonas</taxon>
    </lineage>
</organism>
<dbReference type="Pfam" id="PF16250">
    <property type="entry name" value="DUF4907"/>
    <property type="match status" value="1"/>
</dbReference>
<dbReference type="Proteomes" id="UP000219048">
    <property type="component" value="Unassembled WGS sequence"/>
</dbReference>
<reference evidence="2" key="1">
    <citation type="submission" date="2017-09" db="EMBL/GenBank/DDBJ databases">
        <authorList>
            <person name="Varghese N."/>
            <person name="Submissions S."/>
        </authorList>
    </citation>
    <scope>NUCLEOTIDE SEQUENCE [LARGE SCALE GENOMIC DNA]</scope>
    <source>
        <strain evidence="2">DSM 25885</strain>
    </source>
</reference>